<keyword evidence="1" id="KW-0472">Membrane</keyword>
<evidence type="ECO:0000256" key="1">
    <source>
        <dbReference type="SAM" id="Phobius"/>
    </source>
</evidence>
<evidence type="ECO:0000313" key="3">
    <source>
        <dbReference type="Proteomes" id="UP000036890"/>
    </source>
</evidence>
<dbReference type="OrthoDB" id="6050463at2"/>
<keyword evidence="1" id="KW-0812">Transmembrane</keyword>
<evidence type="ECO:0000313" key="2">
    <source>
        <dbReference type="EMBL" id="KOF00663.1"/>
    </source>
</evidence>
<dbReference type="AlphaFoldDB" id="A0A0L8AE54"/>
<comment type="caution">
    <text evidence="2">The sequence shown here is derived from an EMBL/GenBank/DDBJ whole genome shotgun (WGS) entry which is preliminary data.</text>
</comment>
<sequence length="192" mass="20873">MDDTPSLPQLQQSLRRLHWLVAGLSVLLLLGLAAVTAWLLSQRDAPLHVNHLSTRQLQVLDEHGVVRVEIGQDSAEDGRRSRAAGILIFDASGAERGGLSTFEDDSVALALDAPKGQGEDRWRDRAGLRVDADGSAQLLLTDNLTRGAVRLHSKGTGGGGLDTFKWDMSSGTLHTRTLTFDGDERSQRPFEQ</sequence>
<name>A0A0L8AE54_9GAMM</name>
<keyword evidence="1" id="KW-1133">Transmembrane helix</keyword>
<dbReference type="RefSeq" id="WP_010486520.1">
    <property type="nucleotide sequence ID" value="NZ_AJLO02000007.1"/>
</dbReference>
<gene>
    <name evidence="2" type="ORF">W7K_02835</name>
</gene>
<accession>A0A0L8AE54</accession>
<dbReference type="EMBL" id="AJLO02000007">
    <property type="protein sequence ID" value="KOF00663.1"/>
    <property type="molecule type" value="Genomic_DNA"/>
</dbReference>
<organism evidence="2 3">
    <name type="scientific">Stenotrophomonas geniculata N1</name>
    <dbReference type="NCBI Taxonomy" id="1167641"/>
    <lineage>
        <taxon>Bacteria</taxon>
        <taxon>Pseudomonadati</taxon>
        <taxon>Pseudomonadota</taxon>
        <taxon>Gammaproteobacteria</taxon>
        <taxon>Lysobacterales</taxon>
        <taxon>Lysobacteraceae</taxon>
        <taxon>Stenotrophomonas</taxon>
    </lineage>
</organism>
<feature type="transmembrane region" description="Helical" evidence="1">
    <location>
        <begin position="20"/>
        <end position="40"/>
    </location>
</feature>
<proteinExistence type="predicted"/>
<dbReference type="Proteomes" id="UP000036890">
    <property type="component" value="Unassembled WGS sequence"/>
</dbReference>
<reference evidence="2 3" key="1">
    <citation type="journal article" date="2012" name="J. Bacteriol.">
        <title>Genome sequence of a novel nicotine-degrading strain, Pseudomonas geniculata N1.</title>
        <authorList>
            <person name="Tang H."/>
            <person name="Yu H."/>
            <person name="Tai C."/>
            <person name="Huang K."/>
            <person name="Liu Y."/>
            <person name="Wang L."/>
            <person name="Yao Y."/>
            <person name="Wu G."/>
            <person name="Xu P."/>
        </authorList>
    </citation>
    <scope>NUCLEOTIDE SEQUENCE [LARGE SCALE GENOMIC DNA]</scope>
    <source>
        <strain evidence="2 3">N1</strain>
    </source>
</reference>
<protein>
    <submittedName>
        <fullName evidence="2">Uncharacterized protein</fullName>
    </submittedName>
</protein>